<feature type="transmembrane region" description="Helical" evidence="7">
    <location>
        <begin position="172"/>
        <end position="193"/>
    </location>
</feature>
<evidence type="ECO:0000256" key="1">
    <source>
        <dbReference type="ARBA" id="ARBA00004141"/>
    </source>
</evidence>
<evidence type="ECO:0000259" key="8">
    <source>
        <dbReference type="PROSITE" id="PS50850"/>
    </source>
</evidence>
<dbReference type="AlphaFoldDB" id="A0AB74KC27"/>
<feature type="transmembrane region" description="Helical" evidence="7">
    <location>
        <begin position="415"/>
        <end position="434"/>
    </location>
</feature>
<feature type="transmembrane region" description="Helical" evidence="7">
    <location>
        <begin position="354"/>
        <end position="371"/>
    </location>
</feature>
<feature type="domain" description="Major facilitator superfamily (MFS) profile" evidence="8">
    <location>
        <begin position="78"/>
        <end position="468"/>
    </location>
</feature>
<dbReference type="InterPro" id="IPR011701">
    <property type="entry name" value="MFS"/>
</dbReference>
<dbReference type="InterPro" id="IPR020846">
    <property type="entry name" value="MFS_dom"/>
</dbReference>
<feature type="transmembrane region" description="Helical" evidence="7">
    <location>
        <begin position="40"/>
        <end position="58"/>
    </location>
</feature>
<dbReference type="Proteomes" id="UP000305362">
    <property type="component" value="Unassembled WGS sequence"/>
</dbReference>
<dbReference type="PANTHER" id="PTHR43791">
    <property type="entry name" value="PERMEASE-RELATED"/>
    <property type="match status" value="1"/>
</dbReference>
<dbReference type="EMBL" id="SPRV01000040">
    <property type="protein sequence ID" value="TIC60474.1"/>
    <property type="molecule type" value="Genomic_DNA"/>
</dbReference>
<dbReference type="PANTHER" id="PTHR43791:SF39">
    <property type="entry name" value="TRANSPORTER LIZ1_SEO1, PUTATIVE (AFU_ORTHOLOGUE AFUA_3G00980)-RELATED"/>
    <property type="match status" value="1"/>
</dbReference>
<comment type="caution">
    <text evidence="9">The sequence shown here is derived from an EMBL/GenBank/DDBJ whole genome shotgun (WGS) entry which is preliminary data.</text>
</comment>
<proteinExistence type="inferred from homology"/>
<evidence type="ECO:0000256" key="4">
    <source>
        <dbReference type="ARBA" id="ARBA00022989"/>
    </source>
</evidence>
<feature type="transmembrane region" description="Helical" evidence="7">
    <location>
        <begin position="205"/>
        <end position="227"/>
    </location>
</feature>
<keyword evidence="3 7" id="KW-0812">Transmembrane</keyword>
<keyword evidence="4 7" id="KW-1133">Transmembrane helix</keyword>
<comment type="similarity">
    <text evidence="6">Belongs to the major facilitator superfamily. Allantoate permease family.</text>
</comment>
<evidence type="ECO:0000256" key="5">
    <source>
        <dbReference type="ARBA" id="ARBA00023136"/>
    </source>
</evidence>
<evidence type="ECO:0000313" key="10">
    <source>
        <dbReference type="Proteomes" id="UP000305362"/>
    </source>
</evidence>
<dbReference type="Gene3D" id="1.20.1250.20">
    <property type="entry name" value="MFS general substrate transporter like domains"/>
    <property type="match status" value="1"/>
</dbReference>
<dbReference type="GO" id="GO:0016020">
    <property type="term" value="C:membrane"/>
    <property type="evidence" value="ECO:0007669"/>
    <property type="project" value="UniProtKB-SubCell"/>
</dbReference>
<feature type="transmembrane region" description="Helical" evidence="7">
    <location>
        <begin position="383"/>
        <end position="403"/>
    </location>
</feature>
<gene>
    <name evidence="9" type="ORF">E3Q03_03231</name>
</gene>
<evidence type="ECO:0000256" key="6">
    <source>
        <dbReference type="ARBA" id="ARBA00037968"/>
    </source>
</evidence>
<dbReference type="FunFam" id="1.20.1250.20:FF:000065">
    <property type="entry name" value="Putative MFS pantothenate transporter"/>
    <property type="match status" value="1"/>
</dbReference>
<evidence type="ECO:0000313" key="9">
    <source>
        <dbReference type="EMBL" id="TIC60474.1"/>
    </source>
</evidence>
<comment type="subcellular location">
    <subcellularLocation>
        <location evidence="1">Membrane</location>
        <topology evidence="1">Multi-pass membrane protein</topology>
    </subcellularLocation>
</comment>
<evidence type="ECO:0000256" key="2">
    <source>
        <dbReference type="ARBA" id="ARBA00022448"/>
    </source>
</evidence>
<keyword evidence="5 7" id="KW-0472">Membrane</keyword>
<dbReference type="PROSITE" id="PS50850">
    <property type="entry name" value="MFS"/>
    <property type="match status" value="1"/>
</dbReference>
<dbReference type="GO" id="GO:0022857">
    <property type="term" value="F:transmembrane transporter activity"/>
    <property type="evidence" value="ECO:0007669"/>
    <property type="project" value="InterPro"/>
</dbReference>
<dbReference type="Pfam" id="PF07690">
    <property type="entry name" value="MFS_1"/>
    <property type="match status" value="1"/>
</dbReference>
<keyword evidence="2" id="KW-0813">Transport</keyword>
<protein>
    <submittedName>
        <fullName evidence="9">MFS transporter Liz1/Seo1</fullName>
    </submittedName>
</protein>
<accession>A0AB74KC27</accession>
<feature type="transmembrane region" description="Helical" evidence="7">
    <location>
        <begin position="70"/>
        <end position="87"/>
    </location>
</feature>
<evidence type="ECO:0000256" key="7">
    <source>
        <dbReference type="SAM" id="Phobius"/>
    </source>
</evidence>
<organism evidence="9 10">
    <name type="scientific">Wallemia mellicola</name>
    <dbReference type="NCBI Taxonomy" id="1708541"/>
    <lineage>
        <taxon>Eukaryota</taxon>
        <taxon>Fungi</taxon>
        <taxon>Dikarya</taxon>
        <taxon>Basidiomycota</taxon>
        <taxon>Wallemiomycotina</taxon>
        <taxon>Wallemiomycetes</taxon>
        <taxon>Wallemiales</taxon>
        <taxon>Wallemiaceae</taxon>
        <taxon>Wallemia</taxon>
    </lineage>
</organism>
<dbReference type="InterPro" id="IPR036259">
    <property type="entry name" value="MFS_trans_sf"/>
</dbReference>
<sequence>MILMKEIEDDVGERLEFEEEYDVSFIRKDLDSNRTFWSKYIWDSLVSVLSVAAFISSLASQDKDPRERKFLFKLDVILISLLSLGFFCETLDASNVTNAYGCSGMREELGFQGNQYNTMLTTRLIGYAIGQIPSNLILTRLSPRYWLPFCEVMFSVFTFACCAVKSPTDISIIRFFVGLFQSSFYPGALFVVGNFYRKDELAKRGVLFISMAGSGQIFSGILQSAAYTNLDGVMKRSGWRWMFIIDGIISLPIAMAGFLLYPSFPDKIKPGKIWSAYDIAIMRKRMELEDRKSAAKFTKSHLVKIFGNWKVWILPWLMIFFSNTQDFLQVYTFWLSNAENSDGTSKYTVPQINLYPNGQVAIFIVWSWVIGWLSDGAFKGNRWIPIVFTSSFAVIVAIVQAALPTYSTNESVRIAFYYLVGIGISQGGLMQAWINELCSESNEERALILAFGNDFASTYRNRTSRAGH</sequence>
<dbReference type="SUPFAM" id="SSF103473">
    <property type="entry name" value="MFS general substrate transporter"/>
    <property type="match status" value="1"/>
</dbReference>
<name>A0AB74KC27_9BASI</name>
<evidence type="ECO:0000256" key="3">
    <source>
        <dbReference type="ARBA" id="ARBA00022692"/>
    </source>
</evidence>
<reference evidence="9 10" key="1">
    <citation type="submission" date="2019-03" db="EMBL/GenBank/DDBJ databases">
        <title>Sequencing 25 genomes of Wallemia mellicola.</title>
        <authorList>
            <person name="Gostincar C."/>
        </authorList>
    </citation>
    <scope>NUCLEOTIDE SEQUENCE [LARGE SCALE GENOMIC DNA]</scope>
    <source>
        <strain evidence="9 10">EXF-1277</strain>
    </source>
</reference>
<feature type="transmembrane region" description="Helical" evidence="7">
    <location>
        <begin position="239"/>
        <end position="261"/>
    </location>
</feature>